<dbReference type="InterPro" id="IPR013078">
    <property type="entry name" value="His_Pase_superF_clade-1"/>
</dbReference>
<reference evidence="1" key="1">
    <citation type="journal article" date="2022" name="bioRxiv">
        <title>Genomics of Preaxostyla Flagellates Illuminates Evolutionary Transitions and the Path Towards Mitochondrial Loss.</title>
        <authorList>
            <person name="Novak L.V.F."/>
            <person name="Treitli S.C."/>
            <person name="Pyrih J."/>
            <person name="Halakuc P."/>
            <person name="Pipaliya S.V."/>
            <person name="Vacek V."/>
            <person name="Brzon O."/>
            <person name="Soukal P."/>
            <person name="Eme L."/>
            <person name="Dacks J.B."/>
            <person name="Karnkowska A."/>
            <person name="Elias M."/>
            <person name="Hampl V."/>
        </authorList>
    </citation>
    <scope>NUCLEOTIDE SEQUENCE</scope>
    <source>
        <strain evidence="1">RCP-MX</strain>
    </source>
</reference>
<accession>A0ABQ8USS7</accession>
<dbReference type="InterPro" id="IPR029033">
    <property type="entry name" value="His_PPase_superfam"/>
</dbReference>
<evidence type="ECO:0000313" key="2">
    <source>
        <dbReference type="Proteomes" id="UP001141327"/>
    </source>
</evidence>
<protein>
    <submittedName>
        <fullName evidence="1">Histidine phosphatase family protein</fullName>
    </submittedName>
</protein>
<keyword evidence="2" id="KW-1185">Reference proteome</keyword>
<dbReference type="Pfam" id="PF00300">
    <property type="entry name" value="His_Phos_1"/>
    <property type="match status" value="1"/>
</dbReference>
<dbReference type="SUPFAM" id="SSF53254">
    <property type="entry name" value="Phosphoglycerate mutase-like"/>
    <property type="match status" value="1"/>
</dbReference>
<organism evidence="1 2">
    <name type="scientific">Paratrimastix pyriformis</name>
    <dbReference type="NCBI Taxonomy" id="342808"/>
    <lineage>
        <taxon>Eukaryota</taxon>
        <taxon>Metamonada</taxon>
        <taxon>Preaxostyla</taxon>
        <taxon>Paratrimastigidae</taxon>
        <taxon>Paratrimastix</taxon>
    </lineage>
</organism>
<comment type="caution">
    <text evidence="1">The sequence shown here is derived from an EMBL/GenBank/DDBJ whole genome shotgun (WGS) entry which is preliminary data.</text>
</comment>
<dbReference type="InterPro" id="IPR001345">
    <property type="entry name" value="PG/BPGM_mutase_AS"/>
</dbReference>
<proteinExistence type="predicted"/>
<dbReference type="EMBL" id="JAPMOS010000004">
    <property type="protein sequence ID" value="KAJ4462191.1"/>
    <property type="molecule type" value="Genomic_DNA"/>
</dbReference>
<dbReference type="PANTHER" id="PTHR47821:SF2">
    <property type="entry name" value="PHOSPHOGLYCERATE MUTASE FAMILY PROTEIN"/>
    <property type="match status" value="1"/>
</dbReference>
<dbReference type="PROSITE" id="PS00175">
    <property type="entry name" value="PG_MUTASE"/>
    <property type="match status" value="1"/>
</dbReference>
<evidence type="ECO:0000313" key="1">
    <source>
        <dbReference type="EMBL" id="KAJ4462191.1"/>
    </source>
</evidence>
<dbReference type="Gene3D" id="3.40.50.1240">
    <property type="entry name" value="Phosphoglycerate mutase-like"/>
    <property type="match status" value="1"/>
</dbReference>
<name>A0ABQ8USS7_9EUKA</name>
<dbReference type="SMART" id="SM00855">
    <property type="entry name" value="PGAM"/>
    <property type="match status" value="1"/>
</dbReference>
<sequence length="211" mass="23977">MQEHHNVFFILRHGQSEANVAKIISSSPATGTTTHRLTEKGHEQAHSAGGRFVEEFLSKYPGRELMIVSSDFLRAKETAEDVEKVVRSLPTQKVSLTLEPRLRERSFGTWEGQSTDHYNDVWQHDALDADHHVFQVESVNQVRNRATDVVNELNTHNHGKFILLVAHGDVLQILQTAFLRADPRSHRSLRHLENAEVRLMTPTMLPAQGDH</sequence>
<dbReference type="PANTHER" id="PTHR47821">
    <property type="entry name" value="PHOSPHOGLYCERATE MUTASE FAMILY PROTEIN"/>
    <property type="match status" value="1"/>
</dbReference>
<dbReference type="CDD" id="cd07067">
    <property type="entry name" value="HP_PGM_like"/>
    <property type="match status" value="1"/>
</dbReference>
<gene>
    <name evidence="1" type="ORF">PAPYR_1377</name>
</gene>
<dbReference type="Proteomes" id="UP001141327">
    <property type="component" value="Unassembled WGS sequence"/>
</dbReference>